<dbReference type="GO" id="GO:0016020">
    <property type="term" value="C:membrane"/>
    <property type="evidence" value="ECO:0007669"/>
    <property type="project" value="TreeGrafter"/>
</dbReference>
<protein>
    <submittedName>
        <fullName evidence="6">Proline iminopeptidase-family hydrolase</fullName>
    </submittedName>
</protein>
<feature type="active site" description="Proton donor" evidence="4">
    <location>
        <position position="295"/>
    </location>
</feature>
<dbReference type="PIRSF" id="PIRSF005539">
    <property type="entry name" value="Pept_S33_TRI_F1"/>
    <property type="match status" value="1"/>
</dbReference>
<dbReference type="Pfam" id="PF00561">
    <property type="entry name" value="Abhydrolase_1"/>
    <property type="match status" value="1"/>
</dbReference>
<accession>A0A9X1LGC9</accession>
<dbReference type="PANTHER" id="PTHR43798">
    <property type="entry name" value="MONOACYLGLYCEROL LIPASE"/>
    <property type="match status" value="1"/>
</dbReference>
<organism evidence="6 7">
    <name type="scientific">Christiangramia sediminis</name>
    <dbReference type="NCBI Taxonomy" id="2881336"/>
    <lineage>
        <taxon>Bacteria</taxon>
        <taxon>Pseudomonadati</taxon>
        <taxon>Bacteroidota</taxon>
        <taxon>Flavobacteriia</taxon>
        <taxon>Flavobacteriales</taxon>
        <taxon>Flavobacteriaceae</taxon>
        <taxon>Christiangramia</taxon>
    </lineage>
</organism>
<feature type="active site" description="Nucleophile" evidence="4">
    <location>
        <position position="130"/>
    </location>
</feature>
<proteinExistence type="inferred from homology"/>
<dbReference type="Proteomes" id="UP001139414">
    <property type="component" value="Unassembled WGS sequence"/>
</dbReference>
<keyword evidence="7" id="KW-1185">Reference proteome</keyword>
<dbReference type="NCBIfam" id="TIGR01250">
    <property type="entry name" value="pro_imino_pep_2"/>
    <property type="match status" value="1"/>
</dbReference>
<evidence type="ECO:0000313" key="6">
    <source>
        <dbReference type="EMBL" id="MCB7479815.1"/>
    </source>
</evidence>
<name>A0A9X1LGC9_9FLAO</name>
<comment type="caution">
    <text evidence="6">The sequence shown here is derived from an EMBL/GenBank/DDBJ whole genome shotgun (WGS) entry which is preliminary data.</text>
</comment>
<feature type="active site" evidence="4">
    <location>
        <position position="268"/>
    </location>
</feature>
<dbReference type="PROSITE" id="PS51257">
    <property type="entry name" value="PROKAR_LIPOPROTEIN"/>
    <property type="match status" value="1"/>
</dbReference>
<evidence type="ECO:0000259" key="5">
    <source>
        <dbReference type="Pfam" id="PF00561"/>
    </source>
</evidence>
<dbReference type="InterPro" id="IPR050266">
    <property type="entry name" value="AB_hydrolase_sf"/>
</dbReference>
<dbReference type="InterPro" id="IPR002410">
    <property type="entry name" value="Peptidase_S33"/>
</dbReference>
<evidence type="ECO:0000256" key="1">
    <source>
        <dbReference type="ARBA" id="ARBA00010088"/>
    </source>
</evidence>
<evidence type="ECO:0000256" key="4">
    <source>
        <dbReference type="PIRSR" id="PIRSR005539-1"/>
    </source>
</evidence>
<comment type="similarity">
    <text evidence="1 3">Belongs to the peptidase S33 family.</text>
</comment>
<dbReference type="RefSeq" id="WP_229337204.1">
    <property type="nucleotide sequence ID" value="NZ_JAJBZG010000001.1"/>
</dbReference>
<dbReference type="Gene3D" id="3.40.50.1820">
    <property type="entry name" value="alpha/beta hydrolase"/>
    <property type="match status" value="1"/>
</dbReference>
<dbReference type="InterPro" id="IPR005945">
    <property type="entry name" value="Pro_imino_pep"/>
</dbReference>
<keyword evidence="2 3" id="KW-0378">Hydrolase</keyword>
<evidence type="ECO:0000256" key="3">
    <source>
        <dbReference type="PIRNR" id="PIRNR005539"/>
    </source>
</evidence>
<dbReference type="GO" id="GO:0006508">
    <property type="term" value="P:proteolysis"/>
    <property type="evidence" value="ECO:0007669"/>
    <property type="project" value="InterPro"/>
</dbReference>
<dbReference type="InterPro" id="IPR000073">
    <property type="entry name" value="AB_hydrolase_1"/>
</dbReference>
<evidence type="ECO:0000256" key="2">
    <source>
        <dbReference type="ARBA" id="ARBA00022801"/>
    </source>
</evidence>
<dbReference type="InterPro" id="IPR029058">
    <property type="entry name" value="AB_hydrolase_fold"/>
</dbReference>
<dbReference type="GO" id="GO:0008233">
    <property type="term" value="F:peptidase activity"/>
    <property type="evidence" value="ECO:0007669"/>
    <property type="project" value="InterPro"/>
</dbReference>
<gene>
    <name evidence="6" type="ORF">LGQ90_00950</name>
</gene>
<dbReference type="EMBL" id="JAJBZG010000001">
    <property type="protein sequence ID" value="MCB7479815.1"/>
    <property type="molecule type" value="Genomic_DNA"/>
</dbReference>
<sequence>MNSSFRNISSIMFAAFFIVILTGCDNKQKIEEGDGYVEVTGGKVWYNIKGTGDHTPVLLLHGGPGSSSFGFEPYKKLGKDRPIIFYDQLGSGRSDRITDTTLMTVERYVEEVEKLRQELDLEKVYLHGQSWGTALGLEYYLKYPEHVEGIIFSSPYFSTKKWIQDANELVKTLPDSIQTIIRTNEKNKTFSNQEYQDAVALFYSKFLRRKERPQAKKDSASKYFGTNVYEYMWGPSEFTATGTLLNYDRINKLSEVDVPVLFITGEYDEARPETVKYYQSLVPDAEYAEISNSGHATLNDNPEEALSAIQKFLNNTDKQKK</sequence>
<feature type="domain" description="AB hydrolase-1" evidence="5">
    <location>
        <begin position="56"/>
        <end position="301"/>
    </location>
</feature>
<dbReference type="AlphaFoldDB" id="A0A9X1LGC9"/>
<dbReference type="PANTHER" id="PTHR43798:SF33">
    <property type="entry name" value="HYDROLASE, PUTATIVE (AFU_ORTHOLOGUE AFUA_2G14860)-RELATED"/>
    <property type="match status" value="1"/>
</dbReference>
<evidence type="ECO:0000313" key="7">
    <source>
        <dbReference type="Proteomes" id="UP001139414"/>
    </source>
</evidence>
<dbReference type="SUPFAM" id="SSF53474">
    <property type="entry name" value="alpha/beta-Hydrolases"/>
    <property type="match status" value="1"/>
</dbReference>
<dbReference type="PRINTS" id="PR00793">
    <property type="entry name" value="PROAMNOPTASE"/>
</dbReference>
<reference evidence="6" key="1">
    <citation type="submission" date="2021-10" db="EMBL/GenBank/DDBJ databases">
        <title>Gramella sp. ASW11-100T, isolated from marine sediment.</title>
        <authorList>
            <person name="Xia C."/>
        </authorList>
    </citation>
    <scope>NUCLEOTIDE SEQUENCE</scope>
    <source>
        <strain evidence="6">ASW11-100</strain>
    </source>
</reference>